<evidence type="ECO:0000256" key="4">
    <source>
        <dbReference type="ARBA" id="ARBA00004613"/>
    </source>
</evidence>
<dbReference type="GO" id="GO:0005737">
    <property type="term" value="C:cytoplasm"/>
    <property type="evidence" value="ECO:0007669"/>
    <property type="project" value="UniProtKB-SubCell"/>
</dbReference>
<evidence type="ECO:0000313" key="18">
    <source>
        <dbReference type="Proteomes" id="UP000010556"/>
    </source>
</evidence>
<keyword evidence="15" id="KW-0472">Membrane</keyword>
<dbReference type="EMBL" id="KB113841">
    <property type="protein sequence ID" value="ELK23188.1"/>
    <property type="molecule type" value="Genomic_DNA"/>
</dbReference>
<comment type="subcellular location">
    <subcellularLocation>
        <location evidence="3">Cytoplasm</location>
    </subcellularLocation>
    <subcellularLocation>
        <location evidence="2">Nucleus</location>
    </subcellularLocation>
    <subcellularLocation>
        <location evidence="4">Secreted</location>
    </subcellularLocation>
</comment>
<organism evidence="17 18">
    <name type="scientific">Myotis davidii</name>
    <name type="common">David's myotis</name>
    <dbReference type="NCBI Taxonomy" id="225400"/>
    <lineage>
        <taxon>Eukaryota</taxon>
        <taxon>Metazoa</taxon>
        <taxon>Chordata</taxon>
        <taxon>Craniata</taxon>
        <taxon>Vertebrata</taxon>
        <taxon>Euteleostomi</taxon>
        <taxon>Mammalia</taxon>
        <taxon>Eutheria</taxon>
        <taxon>Laurasiatheria</taxon>
        <taxon>Chiroptera</taxon>
        <taxon>Yangochiroptera</taxon>
        <taxon>Vespertilionidae</taxon>
        <taxon>Myotis</taxon>
    </lineage>
</organism>
<sequence>MKLLIFTCLMAVALARPEHINEMNRPVQQLGAYPYAAWHHPPQAMQYVLFSPLYGITHPIASGDAEKAIMSEWWLARHPSGDPHREGGVASLKTAFSPSPMQARHPSGEPHPEAGLGQNMKIFVFTFIVALMVAMIIIPLLFGLLGATLSAPIIPQRLLSASHSNESPFNSWIPPFSGILQQQQAPIPGLSPFSLATLDQVARLFPNQITFPGQVSFAQGNQVGQLDPSQPQAPVQAHQGPNNAMPYVFSFKMPEEQAQMLQYYPVYMLLPWEQPQQTVPELPPQTGQQQFEEQVIPGGQKQLAFDAIIGTGPETAAMPAEGVIPYLQNKMINFKHASRGIVIPPTSQKPSTTNAFASAIDPTITPEPMEEKCHETDKRLFDQSTVKYIPIHYVWKSYPRIAPNYYQYRPAVPINNQYMPYPYHTKPVSIRPHAQIPQWQTLPNIYPPTLVRHPYLHPSFIAIPPKKNQDKVVTPAVNTISADEATLFPPSESTPSQIAVPPKKNQDKAVTPTINIIAADEPTVILSSEPTVSSVVNQEASSQFITSTPETTTVTITAPITVV</sequence>
<dbReference type="AlphaFoldDB" id="L5LC10"/>
<dbReference type="PANTHER" id="PTHR16237">
    <property type="entry name" value="ODONTOGENIC AMELOBLAST-ASSOCIATED PROTEIN"/>
    <property type="match status" value="1"/>
</dbReference>
<evidence type="ECO:0000256" key="8">
    <source>
        <dbReference type="ARBA" id="ARBA00022490"/>
    </source>
</evidence>
<evidence type="ECO:0000256" key="11">
    <source>
        <dbReference type="ARBA" id="ARBA00022729"/>
    </source>
</evidence>
<evidence type="ECO:0000256" key="10">
    <source>
        <dbReference type="ARBA" id="ARBA00022591"/>
    </source>
</evidence>
<comment type="subunit">
    <text evidence="6">Interacts (via C-terminus) with ARHGEF5.</text>
</comment>
<evidence type="ECO:0000256" key="16">
    <source>
        <dbReference type="SAM" id="SignalP"/>
    </source>
</evidence>
<evidence type="ECO:0000256" key="2">
    <source>
        <dbReference type="ARBA" id="ARBA00004123"/>
    </source>
</evidence>
<feature type="chain" id="PRO_5012067900" description="Odontogenic ameloblast-associated protein" evidence="16">
    <location>
        <begin position="16"/>
        <end position="563"/>
    </location>
</feature>
<evidence type="ECO:0000256" key="13">
    <source>
        <dbReference type="ARBA" id="ARBA00023242"/>
    </source>
</evidence>
<dbReference type="GO" id="GO:0042475">
    <property type="term" value="P:odontogenesis of dentin-containing tooth"/>
    <property type="evidence" value="ECO:0007669"/>
    <property type="project" value="TreeGrafter"/>
</dbReference>
<comment type="similarity">
    <text evidence="5">Belongs to the ODAM family.</text>
</comment>
<keyword evidence="18" id="KW-1185">Reference proteome</keyword>
<dbReference type="InterPro" id="IPR026802">
    <property type="entry name" value="Odam"/>
</dbReference>
<dbReference type="Proteomes" id="UP000010556">
    <property type="component" value="Unassembled WGS sequence"/>
</dbReference>
<evidence type="ECO:0000256" key="14">
    <source>
        <dbReference type="ARBA" id="ARBA00030324"/>
    </source>
</evidence>
<evidence type="ECO:0000256" key="3">
    <source>
        <dbReference type="ARBA" id="ARBA00004496"/>
    </source>
</evidence>
<evidence type="ECO:0000256" key="15">
    <source>
        <dbReference type="SAM" id="Phobius"/>
    </source>
</evidence>
<dbReference type="GO" id="GO:0005634">
    <property type="term" value="C:nucleus"/>
    <property type="evidence" value="ECO:0007669"/>
    <property type="project" value="UniProtKB-SubCell"/>
</dbReference>
<evidence type="ECO:0000256" key="9">
    <source>
        <dbReference type="ARBA" id="ARBA00022525"/>
    </source>
</evidence>
<evidence type="ECO:0000256" key="1">
    <source>
        <dbReference type="ARBA" id="ARBA00002615"/>
    </source>
</evidence>
<keyword evidence="8" id="KW-0963">Cytoplasm</keyword>
<evidence type="ECO:0000256" key="12">
    <source>
        <dbReference type="ARBA" id="ARBA00023180"/>
    </source>
</evidence>
<dbReference type="InterPro" id="IPR000117">
    <property type="entry name" value="Casein_kappa"/>
</dbReference>
<feature type="signal peptide" evidence="16">
    <location>
        <begin position="1"/>
        <end position="15"/>
    </location>
</feature>
<protein>
    <recommendedName>
        <fullName evidence="7">Odontogenic ameloblast-associated protein</fullName>
    </recommendedName>
    <alternativeName>
        <fullName evidence="14">Apin</fullName>
    </alternativeName>
</protein>
<reference evidence="18" key="1">
    <citation type="journal article" date="2013" name="Science">
        <title>Comparative analysis of bat genomes provides insight into the evolution of flight and immunity.</title>
        <authorList>
            <person name="Zhang G."/>
            <person name="Cowled C."/>
            <person name="Shi Z."/>
            <person name="Huang Z."/>
            <person name="Bishop-Lilly K.A."/>
            <person name="Fang X."/>
            <person name="Wynne J.W."/>
            <person name="Xiong Z."/>
            <person name="Baker M.L."/>
            <person name="Zhao W."/>
            <person name="Tachedjian M."/>
            <person name="Zhu Y."/>
            <person name="Zhou P."/>
            <person name="Jiang X."/>
            <person name="Ng J."/>
            <person name="Yang L."/>
            <person name="Wu L."/>
            <person name="Xiao J."/>
            <person name="Feng Y."/>
            <person name="Chen Y."/>
            <person name="Sun X."/>
            <person name="Zhang Y."/>
            <person name="Marsh G.A."/>
            <person name="Crameri G."/>
            <person name="Broder C.C."/>
            <person name="Frey K.G."/>
            <person name="Wang L.F."/>
            <person name="Wang J."/>
        </authorList>
    </citation>
    <scope>NUCLEOTIDE SEQUENCE [LARGE SCALE GENOMIC DNA]</scope>
</reference>
<keyword evidence="11 16" id="KW-0732">Signal</keyword>
<accession>L5LC10</accession>
<proteinExistence type="inferred from homology"/>
<dbReference type="GO" id="GO:0005576">
    <property type="term" value="C:extracellular region"/>
    <property type="evidence" value="ECO:0007669"/>
    <property type="project" value="UniProtKB-SubCell"/>
</dbReference>
<gene>
    <name evidence="17" type="ORF">MDA_GLEAN10004670</name>
</gene>
<dbReference type="PANTHER" id="PTHR16237:SF3">
    <property type="entry name" value="ODONTOGENIC AMELOBLAST-ASSOCIATED PROTEIN"/>
    <property type="match status" value="1"/>
</dbReference>
<evidence type="ECO:0000313" key="17">
    <source>
        <dbReference type="EMBL" id="ELK23188.1"/>
    </source>
</evidence>
<keyword evidence="10" id="KW-0091">Biomineralization</keyword>
<dbReference type="Pfam" id="PF15424">
    <property type="entry name" value="ODAM"/>
    <property type="match status" value="1"/>
</dbReference>
<dbReference type="Pfam" id="PF00997">
    <property type="entry name" value="Casein_kappa"/>
    <property type="match status" value="1"/>
</dbReference>
<evidence type="ECO:0000256" key="7">
    <source>
        <dbReference type="ARBA" id="ARBA00017762"/>
    </source>
</evidence>
<feature type="transmembrane region" description="Helical" evidence="15">
    <location>
        <begin position="122"/>
        <end position="147"/>
    </location>
</feature>
<evidence type="ECO:0000256" key="6">
    <source>
        <dbReference type="ARBA" id="ARBA00011457"/>
    </source>
</evidence>
<keyword evidence="15" id="KW-1133">Transmembrane helix</keyword>
<keyword evidence="9" id="KW-0964">Secreted</keyword>
<keyword evidence="12" id="KW-0325">Glycoprotein</keyword>
<dbReference type="GO" id="GO:0031214">
    <property type="term" value="P:biomineral tissue development"/>
    <property type="evidence" value="ECO:0007669"/>
    <property type="project" value="UniProtKB-KW"/>
</dbReference>
<keyword evidence="15" id="KW-0812">Transmembrane</keyword>
<comment type="function">
    <text evidence="1">Tooth-associated epithelia protein that probably plays a role in odontogenesis, the complex process that results in the initiation and generation of the tooth. May be incorporated in the enamel matrix at the end of mineralization process. Involved in the induction of RHOA activity via interaction with ARHGEF and expression of downstream factors such as ROCK. Plays a role in attachment of the junctional epithelium to the tooth surface.</text>
</comment>
<name>L5LC10_MYODS</name>
<evidence type="ECO:0000256" key="5">
    <source>
        <dbReference type="ARBA" id="ARBA00009134"/>
    </source>
</evidence>
<keyword evidence="13" id="KW-0539">Nucleus</keyword>